<dbReference type="PANTHER" id="PTHR12932:SF9">
    <property type="entry name" value="TUBULIN POLYMERIZATION-PROMOTING PROTEIN HOMOLOG"/>
    <property type="match status" value="1"/>
</dbReference>
<dbReference type="Pfam" id="PF05517">
    <property type="entry name" value="p25-alpha"/>
    <property type="match status" value="1"/>
</dbReference>
<dbReference type="InterPro" id="IPR018247">
    <property type="entry name" value="EF_Hand_1_Ca_BS"/>
</dbReference>
<dbReference type="PROSITE" id="PS50222">
    <property type="entry name" value="EF_HAND_2"/>
    <property type="match status" value="1"/>
</dbReference>
<dbReference type="AlphaFoldDB" id="A0AA36I876"/>
<dbReference type="Gene3D" id="1.10.238.10">
    <property type="entry name" value="EF-hand"/>
    <property type="match status" value="2"/>
</dbReference>
<dbReference type="Proteomes" id="UP001178507">
    <property type="component" value="Unassembled WGS sequence"/>
</dbReference>
<evidence type="ECO:0000259" key="4">
    <source>
        <dbReference type="PROSITE" id="PS50222"/>
    </source>
</evidence>
<evidence type="ECO:0000256" key="1">
    <source>
        <dbReference type="ARBA" id="ARBA00010994"/>
    </source>
</evidence>
<dbReference type="GO" id="GO:0015631">
    <property type="term" value="F:tubulin binding"/>
    <property type="evidence" value="ECO:0007669"/>
    <property type="project" value="InterPro"/>
</dbReference>
<sequence>MGEMAAALRNLGSLTKEEVRNVCVDLDKSKDGKIDYGEFRSWIRSGMGTREIEKAKAILAPSDSDGLEASFYNFCGAGRAELDGKGFVKLCEDCELLDKKFSAVSADLIFCDTRVKRKGERTIDVVQFEVALELLAERKGVTKQGVRMQVLLQGKPLFRSPGFLAKPVRSRSRANTKTSTVSSEPGAEPRGPPPPKPQKVPVSGLWKVLGRHTNAGRCLWLIYGNSGQKPRPEKPAKEARRTARRVRPAPEPDFSDLCVKVVYD</sequence>
<protein>
    <recommendedName>
        <fullName evidence="4">EF-hand domain-containing protein</fullName>
    </recommendedName>
</protein>
<organism evidence="5 6">
    <name type="scientific">Effrenium voratum</name>
    <dbReference type="NCBI Taxonomy" id="2562239"/>
    <lineage>
        <taxon>Eukaryota</taxon>
        <taxon>Sar</taxon>
        <taxon>Alveolata</taxon>
        <taxon>Dinophyceae</taxon>
        <taxon>Suessiales</taxon>
        <taxon>Symbiodiniaceae</taxon>
        <taxon>Effrenium</taxon>
    </lineage>
</organism>
<evidence type="ECO:0000313" key="5">
    <source>
        <dbReference type="EMBL" id="CAJ1382933.1"/>
    </source>
</evidence>
<comment type="similarity">
    <text evidence="1">Belongs to the TPPP family.</text>
</comment>
<dbReference type="SUPFAM" id="SSF47473">
    <property type="entry name" value="EF-hand"/>
    <property type="match status" value="2"/>
</dbReference>
<dbReference type="InterPro" id="IPR002048">
    <property type="entry name" value="EF_hand_dom"/>
</dbReference>
<dbReference type="GO" id="GO:0032273">
    <property type="term" value="P:positive regulation of protein polymerization"/>
    <property type="evidence" value="ECO:0007669"/>
    <property type="project" value="TreeGrafter"/>
</dbReference>
<feature type="domain" description="EF-hand" evidence="4">
    <location>
        <begin position="14"/>
        <end position="49"/>
    </location>
</feature>
<accession>A0AA36I876</accession>
<feature type="region of interest" description="Disordered" evidence="3">
    <location>
        <begin position="168"/>
        <end position="202"/>
    </location>
</feature>
<reference evidence="5" key="1">
    <citation type="submission" date="2023-08" db="EMBL/GenBank/DDBJ databases">
        <authorList>
            <person name="Chen Y."/>
            <person name="Shah S."/>
            <person name="Dougan E. K."/>
            <person name="Thang M."/>
            <person name="Chan C."/>
        </authorList>
    </citation>
    <scope>NUCLEOTIDE SEQUENCE</scope>
</reference>
<evidence type="ECO:0000256" key="2">
    <source>
        <dbReference type="ARBA" id="ARBA00022837"/>
    </source>
</evidence>
<gene>
    <name evidence="5" type="ORF">EVOR1521_LOCUS10181</name>
</gene>
<dbReference type="InterPro" id="IPR008907">
    <property type="entry name" value="TPP/p25"/>
</dbReference>
<dbReference type="GO" id="GO:0005874">
    <property type="term" value="C:microtubule"/>
    <property type="evidence" value="ECO:0007669"/>
    <property type="project" value="TreeGrafter"/>
</dbReference>
<dbReference type="CDD" id="cd00051">
    <property type="entry name" value="EFh"/>
    <property type="match status" value="1"/>
</dbReference>
<dbReference type="GO" id="GO:0046785">
    <property type="term" value="P:microtubule polymerization"/>
    <property type="evidence" value="ECO:0007669"/>
    <property type="project" value="InterPro"/>
</dbReference>
<dbReference type="EMBL" id="CAUJNA010000957">
    <property type="protein sequence ID" value="CAJ1382933.1"/>
    <property type="molecule type" value="Genomic_DNA"/>
</dbReference>
<evidence type="ECO:0000256" key="3">
    <source>
        <dbReference type="SAM" id="MobiDB-lite"/>
    </source>
</evidence>
<feature type="region of interest" description="Disordered" evidence="3">
    <location>
        <begin position="224"/>
        <end position="251"/>
    </location>
</feature>
<dbReference type="GO" id="GO:0001578">
    <property type="term" value="P:microtubule bundle formation"/>
    <property type="evidence" value="ECO:0007669"/>
    <property type="project" value="TreeGrafter"/>
</dbReference>
<feature type="compositionally biased region" description="Basic and acidic residues" evidence="3">
    <location>
        <begin position="230"/>
        <end position="241"/>
    </location>
</feature>
<name>A0AA36I876_9DINO</name>
<proteinExistence type="inferred from homology"/>
<dbReference type="GO" id="GO:0005509">
    <property type="term" value="F:calcium ion binding"/>
    <property type="evidence" value="ECO:0007669"/>
    <property type="project" value="InterPro"/>
</dbReference>
<evidence type="ECO:0000313" key="6">
    <source>
        <dbReference type="Proteomes" id="UP001178507"/>
    </source>
</evidence>
<dbReference type="InterPro" id="IPR011992">
    <property type="entry name" value="EF-hand-dom_pair"/>
</dbReference>
<dbReference type="PROSITE" id="PS00018">
    <property type="entry name" value="EF_HAND_1"/>
    <property type="match status" value="1"/>
</dbReference>
<keyword evidence="2" id="KW-0106">Calcium</keyword>
<keyword evidence="6" id="KW-1185">Reference proteome</keyword>
<comment type="caution">
    <text evidence="5">The sequence shown here is derived from an EMBL/GenBank/DDBJ whole genome shotgun (WGS) entry which is preliminary data.</text>
</comment>
<dbReference type="PANTHER" id="PTHR12932">
    <property type="entry name" value="P25 ALPHA-RELATED"/>
    <property type="match status" value="1"/>
</dbReference>